<evidence type="ECO:0000313" key="3">
    <source>
        <dbReference type="EMBL" id="GEJ55950.1"/>
    </source>
</evidence>
<accession>A0A7I9VIJ2</accession>
<evidence type="ECO:0000259" key="2">
    <source>
        <dbReference type="PROSITE" id="PS50994"/>
    </source>
</evidence>
<keyword evidence="4" id="KW-1185">Reference proteome</keyword>
<dbReference type="EMBL" id="BJTG01000002">
    <property type="protein sequence ID" value="GEJ55950.1"/>
    <property type="molecule type" value="Genomic_DNA"/>
</dbReference>
<name>A0A7I9VIJ2_9BACT</name>
<sequence length="385" mass="43151">MARRRRNLTPAERAELWRRWKEGQSLSDIGRALGKHAATVYAIVVAHGGIPPAPRHRASRVLSFAEREEISRGASAGLSCRTIADTLGRAPSTVAREIERNGGRECYRASAADANAWRRARRPKLTKLGGNAALQQLVAEKLALDWSPEQISGWLRRERADQPHMQVSHETIYKSLFIQARGVLKKELRDHLRSGRRARRSSRATTAGQQRGCIVGGVSIRERPPEAEDRALPGHWEGDLLTGTNTSHIATLVERHSRFTMLVKVDGKDTANVVAAVARQVRTLPLELRKSLTWDRGTEMAHHKQFTLATNLKVYFCDPQSPWQRGTNENTNRLLRQYFPKGMSFAGYSQNDLDAVALRLNQRPRKTLGFETPAGRLDRIVAMTG</sequence>
<dbReference type="Gene3D" id="3.30.420.10">
    <property type="entry name" value="Ribonuclease H-like superfamily/Ribonuclease H"/>
    <property type="match status" value="1"/>
</dbReference>
<dbReference type="PANTHER" id="PTHR10948:SF23">
    <property type="entry name" value="TRANSPOSASE INSI FOR INSERTION SEQUENCE ELEMENT IS30A-RELATED"/>
    <property type="match status" value="1"/>
</dbReference>
<keyword evidence="1" id="KW-0233">DNA recombination</keyword>
<proteinExistence type="predicted"/>
<dbReference type="GO" id="GO:0004803">
    <property type="term" value="F:transposase activity"/>
    <property type="evidence" value="ECO:0007669"/>
    <property type="project" value="TreeGrafter"/>
</dbReference>
<evidence type="ECO:0000256" key="1">
    <source>
        <dbReference type="ARBA" id="ARBA00023172"/>
    </source>
</evidence>
<protein>
    <submittedName>
        <fullName evidence="3">IS30 family transposase</fullName>
    </submittedName>
</protein>
<dbReference type="PANTHER" id="PTHR10948">
    <property type="entry name" value="TRANSPOSASE"/>
    <property type="match status" value="1"/>
</dbReference>
<feature type="domain" description="Integrase catalytic" evidence="2">
    <location>
        <begin position="220"/>
        <end position="381"/>
    </location>
</feature>
<dbReference type="NCBIfam" id="NF033563">
    <property type="entry name" value="transpos_IS30"/>
    <property type="match status" value="1"/>
</dbReference>
<dbReference type="GO" id="GO:0015074">
    <property type="term" value="P:DNA integration"/>
    <property type="evidence" value="ECO:0007669"/>
    <property type="project" value="InterPro"/>
</dbReference>
<dbReference type="GO" id="GO:0032196">
    <property type="term" value="P:transposition"/>
    <property type="evidence" value="ECO:0007669"/>
    <property type="project" value="TreeGrafter"/>
</dbReference>
<dbReference type="InterPro" id="IPR025246">
    <property type="entry name" value="IS30-like_HTH"/>
</dbReference>
<dbReference type="InterPro" id="IPR001584">
    <property type="entry name" value="Integrase_cat-core"/>
</dbReference>
<dbReference type="Proteomes" id="UP000503640">
    <property type="component" value="Unassembled WGS sequence"/>
</dbReference>
<dbReference type="GO" id="GO:0003676">
    <property type="term" value="F:nucleic acid binding"/>
    <property type="evidence" value="ECO:0007669"/>
    <property type="project" value="InterPro"/>
</dbReference>
<dbReference type="AlphaFoldDB" id="A0A7I9VIJ2"/>
<comment type="caution">
    <text evidence="3">The sequence shown here is derived from an EMBL/GenBank/DDBJ whole genome shotgun (WGS) entry which is preliminary data.</text>
</comment>
<dbReference type="InterPro" id="IPR036397">
    <property type="entry name" value="RNaseH_sf"/>
</dbReference>
<gene>
    <name evidence="3" type="ORF">AMYX_06910</name>
</gene>
<dbReference type="GO" id="GO:0006310">
    <property type="term" value="P:DNA recombination"/>
    <property type="evidence" value="ECO:0007669"/>
    <property type="project" value="UniProtKB-KW"/>
</dbReference>
<dbReference type="InterPro" id="IPR051917">
    <property type="entry name" value="Transposase-Integrase"/>
</dbReference>
<dbReference type="Pfam" id="PF13936">
    <property type="entry name" value="HTH_38"/>
    <property type="match status" value="2"/>
</dbReference>
<dbReference type="InterPro" id="IPR053392">
    <property type="entry name" value="Transposase_IS30-like"/>
</dbReference>
<reference evidence="4" key="1">
    <citation type="journal article" date="2020" name="Appl. Environ. Microbiol.">
        <title>Diazotrophic Anaeromyxobacter Isolates from Soils.</title>
        <authorList>
            <person name="Masuda Y."/>
            <person name="Yamanaka H."/>
            <person name="Xu Z.X."/>
            <person name="Shiratori Y."/>
            <person name="Aono T."/>
            <person name="Amachi S."/>
            <person name="Senoo K."/>
            <person name="Itoh H."/>
        </authorList>
    </citation>
    <scope>NUCLEOTIDE SEQUENCE [LARGE SCALE GENOMIC DNA]</scope>
    <source>
        <strain evidence="4">R267</strain>
    </source>
</reference>
<dbReference type="Pfam" id="PF00665">
    <property type="entry name" value="rve"/>
    <property type="match status" value="1"/>
</dbReference>
<evidence type="ECO:0000313" key="4">
    <source>
        <dbReference type="Proteomes" id="UP000503640"/>
    </source>
</evidence>
<dbReference type="RefSeq" id="WP_176063921.1">
    <property type="nucleotide sequence ID" value="NZ_BJTG01000002.1"/>
</dbReference>
<dbReference type="InterPro" id="IPR012337">
    <property type="entry name" value="RNaseH-like_sf"/>
</dbReference>
<organism evidence="3 4">
    <name type="scientific">Anaeromyxobacter diazotrophicus</name>
    <dbReference type="NCBI Taxonomy" id="2590199"/>
    <lineage>
        <taxon>Bacteria</taxon>
        <taxon>Pseudomonadati</taxon>
        <taxon>Myxococcota</taxon>
        <taxon>Myxococcia</taxon>
        <taxon>Myxococcales</taxon>
        <taxon>Cystobacterineae</taxon>
        <taxon>Anaeromyxobacteraceae</taxon>
        <taxon>Anaeromyxobacter</taxon>
    </lineage>
</organism>
<dbReference type="SUPFAM" id="SSF53098">
    <property type="entry name" value="Ribonuclease H-like"/>
    <property type="match status" value="1"/>
</dbReference>
<dbReference type="PROSITE" id="PS50994">
    <property type="entry name" value="INTEGRASE"/>
    <property type="match status" value="1"/>
</dbReference>
<dbReference type="GO" id="GO:0005829">
    <property type="term" value="C:cytosol"/>
    <property type="evidence" value="ECO:0007669"/>
    <property type="project" value="TreeGrafter"/>
</dbReference>